<dbReference type="PANTHER" id="PTHR33096">
    <property type="entry name" value="CXC2 DOMAIN-CONTAINING PROTEIN"/>
    <property type="match status" value="1"/>
</dbReference>
<dbReference type="InterPro" id="IPR040521">
    <property type="entry name" value="KDZ"/>
</dbReference>
<feature type="compositionally biased region" description="Polar residues" evidence="1">
    <location>
        <begin position="33"/>
        <end position="47"/>
    </location>
</feature>
<feature type="domain" description="CxC2-like cysteine cluster KDZ transposase-associated" evidence="2">
    <location>
        <begin position="220"/>
        <end position="326"/>
    </location>
</feature>
<dbReference type="Pfam" id="PF18758">
    <property type="entry name" value="KDZ"/>
    <property type="match status" value="1"/>
</dbReference>
<keyword evidence="4" id="KW-1185">Reference proteome</keyword>
<evidence type="ECO:0000313" key="4">
    <source>
        <dbReference type="Proteomes" id="UP000054549"/>
    </source>
</evidence>
<dbReference type="InParanoid" id="A0A0C2XGW3"/>
<evidence type="ECO:0000313" key="3">
    <source>
        <dbReference type="EMBL" id="KIL68676.1"/>
    </source>
</evidence>
<name>A0A0C2XGW3_AMAMK</name>
<dbReference type="EMBL" id="KN818227">
    <property type="protein sequence ID" value="KIL68676.1"/>
    <property type="molecule type" value="Genomic_DNA"/>
</dbReference>
<evidence type="ECO:0000256" key="1">
    <source>
        <dbReference type="SAM" id="MobiDB-lite"/>
    </source>
</evidence>
<feature type="region of interest" description="Disordered" evidence="1">
    <location>
        <begin position="1"/>
        <end position="20"/>
    </location>
</feature>
<feature type="compositionally biased region" description="Acidic residues" evidence="1">
    <location>
        <begin position="1074"/>
        <end position="1093"/>
    </location>
</feature>
<dbReference type="HOGENOM" id="CLU_003703_13_0_1"/>
<evidence type="ECO:0000259" key="2">
    <source>
        <dbReference type="Pfam" id="PF18803"/>
    </source>
</evidence>
<dbReference type="STRING" id="946122.A0A0C2XGW3"/>
<reference evidence="3 4" key="1">
    <citation type="submission" date="2014-04" db="EMBL/GenBank/DDBJ databases">
        <title>Evolutionary Origins and Diversification of the Mycorrhizal Mutualists.</title>
        <authorList>
            <consortium name="DOE Joint Genome Institute"/>
            <consortium name="Mycorrhizal Genomics Consortium"/>
            <person name="Kohler A."/>
            <person name="Kuo A."/>
            <person name="Nagy L.G."/>
            <person name="Floudas D."/>
            <person name="Copeland A."/>
            <person name="Barry K.W."/>
            <person name="Cichocki N."/>
            <person name="Veneault-Fourrey C."/>
            <person name="LaButti K."/>
            <person name="Lindquist E.A."/>
            <person name="Lipzen A."/>
            <person name="Lundell T."/>
            <person name="Morin E."/>
            <person name="Murat C."/>
            <person name="Riley R."/>
            <person name="Ohm R."/>
            <person name="Sun H."/>
            <person name="Tunlid A."/>
            <person name="Henrissat B."/>
            <person name="Grigoriev I.V."/>
            <person name="Hibbett D.S."/>
            <person name="Martin F."/>
        </authorList>
    </citation>
    <scope>NUCLEOTIDE SEQUENCE [LARGE SCALE GENOMIC DNA]</scope>
    <source>
        <strain evidence="3 4">Koide BX008</strain>
    </source>
</reference>
<proteinExistence type="predicted"/>
<sequence length="1112" mass="127192">MSKRPFPSTQESSRKRGRAVFCTARRTLKDKNFNGNQEPSPASATSPFISSHVFTLRTNNNGRRARYQVDAHRHHQNQLSPPTFEASLVPEDEPPAVNPATVYEESEIEVDMEAVPPAREDVSSPKKTRMQSNTTSTKLKEWLAFRQTCLDEMLRHDGRGDFLNCQSCVACGMEEGLYKCHECFNGSLLRCQSCLVGAHGVHPLHRVEKWNGFFFEKVSLRDLGLVVQLGHGGAKCIHPAPGPKGFSVFDISGVHRVTINYCDCGKDGFTPYRVQILRAGWFPATFNRPKTVFTFACLDFFHELTLQGKTSLYDFYHTILRRTDNLELNNKIYCYAQFHRIFRIWRGLLMLKRAGRGQDPAGAEATAQGELALECPACPHPERNLPDGWQKVSPGLRFLYTLFLAVDANFKLKQKSRGILDPELYPGWAYFINEGPYQDFINDYTDQPEINTCQSEHDAIVRAAVRNTPGYRVTGTVLIICPRHGLVRKNGAGDLQKGERYCNVDYVLLSSLVGLALLRIVITYDIACQWSKNFLRRMELFPSHMRLRSGTEVVMGVPSWHINGHGADCRANFSLGYMEGMGRTCGEEIETSWAQTNALGTSTREMGTGARHETLNDHWGGFNFRKITGFRVLFLKRLKEAYVMQNKHRDIFNKFSATFSSSTIEKWEKMLFDWTADPSKPNPFEEPVSATSLQDVRLELTKEDAAEARANETPRSIKATLTSFFMTGLDLEEQQRLLRIEANQIKKSATPKQRADLEDKRTLMFRQIQRWRDIQLVYTPCVGCLLAASLSAATLDGETVTVFSEPAELISLYLPSSLPTHLRQLPEMLSVVEKECRLRVAQADDALADIRRQCRITSGLWQFKCLNVSRTGNKPNTRMHTLFNRFNLRTQRCAQRYRAAWKALLALDPDGSWRTRLQELRDADIRGPGKDDLGDKTTSNGRFEPSWIWLVPRVLSAPDMESSEETLDDSMRVEWMKSRARKERWEEEVLLVEEEMRRVICYFEWKARWWWDQRKLRTSMDLDIVDGVAAYASKQASYCKRMAESCVQFWLPFFTSEGVVVDWASQDSYIMSKDEEDEEDEENEEIDDGNEDMDISRATDVVGGIDRFELEE</sequence>
<feature type="region of interest" description="Disordered" evidence="1">
    <location>
        <begin position="25"/>
        <end position="47"/>
    </location>
</feature>
<dbReference type="Proteomes" id="UP000054549">
    <property type="component" value="Unassembled WGS sequence"/>
</dbReference>
<organism evidence="3 4">
    <name type="scientific">Amanita muscaria (strain Koide BX008)</name>
    <dbReference type="NCBI Taxonomy" id="946122"/>
    <lineage>
        <taxon>Eukaryota</taxon>
        <taxon>Fungi</taxon>
        <taxon>Dikarya</taxon>
        <taxon>Basidiomycota</taxon>
        <taxon>Agaricomycotina</taxon>
        <taxon>Agaricomycetes</taxon>
        <taxon>Agaricomycetidae</taxon>
        <taxon>Agaricales</taxon>
        <taxon>Pluteineae</taxon>
        <taxon>Amanitaceae</taxon>
        <taxon>Amanita</taxon>
    </lineage>
</organism>
<feature type="region of interest" description="Disordered" evidence="1">
    <location>
        <begin position="1071"/>
        <end position="1094"/>
    </location>
</feature>
<dbReference type="PANTHER" id="PTHR33096:SF1">
    <property type="entry name" value="CXC1-LIKE CYSTEINE CLUSTER ASSOCIATED WITH KDZ TRANSPOSASES DOMAIN-CONTAINING PROTEIN"/>
    <property type="match status" value="1"/>
</dbReference>
<gene>
    <name evidence="3" type="ORF">M378DRAFT_184632</name>
</gene>
<dbReference type="Pfam" id="PF18803">
    <property type="entry name" value="CxC2"/>
    <property type="match status" value="1"/>
</dbReference>
<accession>A0A0C2XGW3</accession>
<protein>
    <recommendedName>
        <fullName evidence="2">CxC2-like cysteine cluster KDZ transposase-associated domain-containing protein</fullName>
    </recommendedName>
</protein>
<dbReference type="InterPro" id="IPR041457">
    <property type="entry name" value="CxC2_KDZ-assoc"/>
</dbReference>
<dbReference type="OrthoDB" id="2804062at2759"/>
<dbReference type="AlphaFoldDB" id="A0A0C2XGW3"/>